<dbReference type="Gene3D" id="3.20.180.10">
    <property type="entry name" value="PNP-oxidase-like"/>
    <property type="match status" value="1"/>
</dbReference>
<evidence type="ECO:0000313" key="3">
    <source>
        <dbReference type="Proteomes" id="UP000242146"/>
    </source>
</evidence>
<dbReference type="InterPro" id="IPR019595">
    <property type="entry name" value="DUF2470"/>
</dbReference>
<feature type="domain" description="DUF2470" evidence="1">
    <location>
        <begin position="12"/>
        <end position="86"/>
    </location>
</feature>
<name>A0A1X2GAF7_9FUNG</name>
<dbReference type="Pfam" id="PF10615">
    <property type="entry name" value="DUF2470"/>
    <property type="match status" value="1"/>
</dbReference>
<protein>
    <recommendedName>
        <fullName evidence="1">DUF2470 domain-containing protein</fullName>
    </recommendedName>
</protein>
<evidence type="ECO:0000259" key="1">
    <source>
        <dbReference type="Pfam" id="PF10615"/>
    </source>
</evidence>
<dbReference type="AlphaFoldDB" id="A0A1X2GAF7"/>
<dbReference type="InterPro" id="IPR037119">
    <property type="entry name" value="Haem_oxidase_HugZ-like_sf"/>
</dbReference>
<accession>A0A1X2GAF7</accession>
<evidence type="ECO:0000313" key="2">
    <source>
        <dbReference type="EMBL" id="ORX49119.1"/>
    </source>
</evidence>
<comment type="caution">
    <text evidence="2">The sequence shown here is derived from an EMBL/GenBank/DDBJ whole genome shotgun (WGS) entry which is preliminary data.</text>
</comment>
<dbReference type="OrthoDB" id="5553410at2759"/>
<dbReference type="InterPro" id="IPR028110">
    <property type="entry name" value="TMEM254"/>
</dbReference>
<sequence>MGSDSVAQFSGPITAYMSGLPDVNLAYVRYFGKKHNAIQATFTSLNAQGFTATYATAQDAGLQVFIPWPQPPLTERGQIRPALEAMADEAQKALGMPSSLHGPPPIAALARAAAAEEAMGRTSIYDSADHLDKFEAADLFWQVTLLAGMWSTWFLTQPREMALAKAVQQMVPVPVIQWIWRMAVGLHVGEAVVACGICVRRGWYSTSTTAKWTFSTLLFGFASMKKLVSHGKQKNH</sequence>
<gene>
    <name evidence="2" type="ORF">DM01DRAFT_1385262</name>
</gene>
<dbReference type="Pfam" id="PF14934">
    <property type="entry name" value="TMEM254"/>
    <property type="match status" value="1"/>
</dbReference>
<dbReference type="EMBL" id="MCGT01000027">
    <property type="protein sequence ID" value="ORX49119.1"/>
    <property type="molecule type" value="Genomic_DNA"/>
</dbReference>
<reference evidence="2 3" key="1">
    <citation type="submission" date="2016-07" db="EMBL/GenBank/DDBJ databases">
        <title>Pervasive Adenine N6-methylation of Active Genes in Fungi.</title>
        <authorList>
            <consortium name="DOE Joint Genome Institute"/>
            <person name="Mondo S.J."/>
            <person name="Dannebaum R.O."/>
            <person name="Kuo R.C."/>
            <person name="Labutti K."/>
            <person name="Haridas S."/>
            <person name="Kuo A."/>
            <person name="Salamov A."/>
            <person name="Ahrendt S.R."/>
            <person name="Lipzen A."/>
            <person name="Sullivan W."/>
            <person name="Andreopoulos W.B."/>
            <person name="Clum A."/>
            <person name="Lindquist E."/>
            <person name="Daum C."/>
            <person name="Ramamoorthy G.K."/>
            <person name="Gryganskyi A."/>
            <person name="Culley D."/>
            <person name="Magnuson J.K."/>
            <person name="James T.Y."/>
            <person name="O'Malley M.A."/>
            <person name="Stajich J.E."/>
            <person name="Spatafora J.W."/>
            <person name="Visel A."/>
            <person name="Grigoriev I.V."/>
        </authorList>
    </citation>
    <scope>NUCLEOTIDE SEQUENCE [LARGE SCALE GENOMIC DNA]</scope>
    <source>
        <strain evidence="2 3">NRRL 3301</strain>
    </source>
</reference>
<organism evidence="2 3">
    <name type="scientific">Hesseltinella vesiculosa</name>
    <dbReference type="NCBI Taxonomy" id="101127"/>
    <lineage>
        <taxon>Eukaryota</taxon>
        <taxon>Fungi</taxon>
        <taxon>Fungi incertae sedis</taxon>
        <taxon>Mucoromycota</taxon>
        <taxon>Mucoromycotina</taxon>
        <taxon>Mucoromycetes</taxon>
        <taxon>Mucorales</taxon>
        <taxon>Cunninghamellaceae</taxon>
        <taxon>Hesseltinella</taxon>
    </lineage>
</organism>
<keyword evidence="3" id="KW-1185">Reference proteome</keyword>
<proteinExistence type="predicted"/>
<dbReference type="Proteomes" id="UP000242146">
    <property type="component" value="Unassembled WGS sequence"/>
</dbReference>